<evidence type="ECO:0000313" key="3">
    <source>
        <dbReference type="WBParaSite" id="ASIM_0002154801-mRNA-1"/>
    </source>
</evidence>
<gene>
    <name evidence="1" type="ORF">ASIM_LOCUS20916</name>
</gene>
<dbReference type="EMBL" id="UYRR01041342">
    <property type="protein sequence ID" value="VDK80989.1"/>
    <property type="molecule type" value="Genomic_DNA"/>
</dbReference>
<reference evidence="3" key="1">
    <citation type="submission" date="2017-02" db="UniProtKB">
        <authorList>
            <consortium name="WormBaseParasite"/>
        </authorList>
    </citation>
    <scope>IDENTIFICATION</scope>
</reference>
<dbReference type="AlphaFoldDB" id="A0A0M3KKL7"/>
<accession>A0A0M3KKL7</accession>
<organism evidence="3">
    <name type="scientific">Anisakis simplex</name>
    <name type="common">Herring worm</name>
    <dbReference type="NCBI Taxonomy" id="6269"/>
    <lineage>
        <taxon>Eukaryota</taxon>
        <taxon>Metazoa</taxon>
        <taxon>Ecdysozoa</taxon>
        <taxon>Nematoda</taxon>
        <taxon>Chromadorea</taxon>
        <taxon>Rhabditida</taxon>
        <taxon>Spirurina</taxon>
        <taxon>Ascaridomorpha</taxon>
        <taxon>Ascaridoidea</taxon>
        <taxon>Anisakidae</taxon>
        <taxon>Anisakis</taxon>
        <taxon>Anisakis simplex complex</taxon>
    </lineage>
</organism>
<protein>
    <submittedName>
        <fullName evidence="1 3">Uncharacterized protein</fullName>
    </submittedName>
</protein>
<name>A0A0M3KKL7_ANISI</name>
<proteinExistence type="predicted"/>
<sequence>MDVAIRPLSSRINCFITGRCANAMCPGEWADNPRSNPIPVPGEPGIRTVRLPCLRGQRRGTSGFFLYVMFHYKLTDIFLSLILKTFIDSMAFDWECGRWINDTVDVAIRPLSSRINWFITER</sequence>
<keyword evidence="2" id="KW-1185">Reference proteome</keyword>
<dbReference type="Proteomes" id="UP000267096">
    <property type="component" value="Unassembled WGS sequence"/>
</dbReference>
<reference evidence="1 2" key="2">
    <citation type="submission" date="2018-11" db="EMBL/GenBank/DDBJ databases">
        <authorList>
            <consortium name="Pathogen Informatics"/>
        </authorList>
    </citation>
    <scope>NUCLEOTIDE SEQUENCE [LARGE SCALE GENOMIC DNA]</scope>
</reference>
<evidence type="ECO:0000313" key="1">
    <source>
        <dbReference type="EMBL" id="VDK80989.1"/>
    </source>
</evidence>
<evidence type="ECO:0000313" key="2">
    <source>
        <dbReference type="Proteomes" id="UP000267096"/>
    </source>
</evidence>
<dbReference type="WBParaSite" id="ASIM_0002154801-mRNA-1">
    <property type="protein sequence ID" value="ASIM_0002154801-mRNA-1"/>
    <property type="gene ID" value="ASIM_0002154801"/>
</dbReference>